<reference evidence="1" key="1">
    <citation type="submission" date="2022-03" db="EMBL/GenBank/DDBJ databases">
        <title>ESBL-producing Moellerella wisconsensis and Escherichia marmotae isolated from wild game meat.</title>
        <authorList>
            <person name="Biggel M."/>
        </authorList>
    </citation>
    <scope>NUCLEOTIDE SEQUENCE</scope>
    <source>
        <strain evidence="1">W1</strain>
    </source>
</reference>
<organism evidence="1 2">
    <name type="scientific">Moellerella wisconsensis</name>
    <dbReference type="NCBI Taxonomy" id="158849"/>
    <lineage>
        <taxon>Bacteria</taxon>
        <taxon>Pseudomonadati</taxon>
        <taxon>Pseudomonadota</taxon>
        <taxon>Gammaproteobacteria</taxon>
        <taxon>Enterobacterales</taxon>
        <taxon>Morganellaceae</taxon>
        <taxon>Moellerella</taxon>
    </lineage>
</organism>
<name>A0ACD3YAE0_9GAMM</name>
<dbReference type="EMBL" id="CP093255">
    <property type="protein sequence ID" value="UNH39940.1"/>
    <property type="molecule type" value="Genomic_DNA"/>
</dbReference>
<accession>A0ACD3YAE0</accession>
<evidence type="ECO:0000313" key="2">
    <source>
        <dbReference type="Proteomes" id="UP000829420"/>
    </source>
</evidence>
<dbReference type="Proteomes" id="UP000829420">
    <property type="component" value="Chromosome"/>
</dbReference>
<protein>
    <submittedName>
        <fullName evidence="1">Uncharacterized protein</fullName>
    </submittedName>
</protein>
<evidence type="ECO:0000313" key="1">
    <source>
        <dbReference type="EMBL" id="UNH39940.1"/>
    </source>
</evidence>
<keyword evidence="2" id="KW-1185">Reference proteome</keyword>
<gene>
    <name evidence="1" type="ORF">MNY70_05720</name>
</gene>
<proteinExistence type="predicted"/>
<sequence>MMIDEKLEIENIIANIKNNEELTKINIIPPSILKSFIYSLFENGSIQIGKFKITSWNDNDRHDKNRIWSDENKNQFESYGLLTKIETKNGDVFHEINNETGAQVWRIIAKEINSINNKPAHKKEIKKNKHNPQIFKH</sequence>